<dbReference type="InterPro" id="IPR004821">
    <property type="entry name" value="Cyt_trans-like"/>
</dbReference>
<dbReference type="PANTHER" id="PTHR43793:SF1">
    <property type="entry name" value="FAD SYNTHASE"/>
    <property type="match status" value="1"/>
</dbReference>
<protein>
    <recommendedName>
        <fullName evidence="3">Cytidyltransferase-like domain-containing protein</fullName>
    </recommendedName>
</protein>
<dbReference type="InterPro" id="IPR050385">
    <property type="entry name" value="Archaeal_FAD_synthase"/>
</dbReference>
<evidence type="ECO:0000256" key="2">
    <source>
        <dbReference type="ARBA" id="ARBA00022695"/>
    </source>
</evidence>
<dbReference type="Proteomes" id="UP000176650">
    <property type="component" value="Unassembled WGS sequence"/>
</dbReference>
<keyword evidence="1" id="KW-0808">Transferase</keyword>
<dbReference type="Gene3D" id="3.40.50.620">
    <property type="entry name" value="HUPs"/>
    <property type="match status" value="1"/>
</dbReference>
<accession>A0A1F5BU93</accession>
<gene>
    <name evidence="4" type="ORF">A2988_01795</name>
</gene>
<dbReference type="STRING" id="1797298.A2988_01795"/>
<dbReference type="GO" id="GO:0016779">
    <property type="term" value="F:nucleotidyltransferase activity"/>
    <property type="evidence" value="ECO:0007669"/>
    <property type="project" value="UniProtKB-KW"/>
</dbReference>
<dbReference type="PANTHER" id="PTHR43793">
    <property type="entry name" value="FAD SYNTHASE"/>
    <property type="match status" value="1"/>
</dbReference>
<sequence>MHSFGGKIVTLKEFAALRPGITGKLVATSGGFDPIHPGHISCIVESKQHGDVLAVIVNGDAFLRAKKGKPFQDLRTRCSIVSAVRGVDFVIPFEIENDATVSRALEIIRPHVFTKGGDRVDEHTIPEWNVCERHDITIVTQVGMKKEWSSSAFLKDWEQFLKKNA</sequence>
<name>A0A1F5BU93_9BACT</name>
<dbReference type="NCBIfam" id="TIGR00125">
    <property type="entry name" value="cyt_tran_rel"/>
    <property type="match status" value="1"/>
</dbReference>
<comment type="caution">
    <text evidence="4">The sequence shown here is derived from an EMBL/GenBank/DDBJ whole genome shotgun (WGS) entry which is preliminary data.</text>
</comment>
<feature type="domain" description="Cytidyltransferase-like" evidence="3">
    <location>
        <begin position="29"/>
        <end position="122"/>
    </location>
</feature>
<keyword evidence="2" id="KW-0548">Nucleotidyltransferase</keyword>
<dbReference type="SUPFAM" id="SSF52374">
    <property type="entry name" value="Nucleotidylyl transferase"/>
    <property type="match status" value="1"/>
</dbReference>
<dbReference type="InterPro" id="IPR014729">
    <property type="entry name" value="Rossmann-like_a/b/a_fold"/>
</dbReference>
<evidence type="ECO:0000313" key="5">
    <source>
        <dbReference type="Proteomes" id="UP000176650"/>
    </source>
</evidence>
<organism evidence="4 5">
    <name type="scientific">Candidatus Azambacteria bacterium RIFCSPLOWO2_01_FULL_46_25</name>
    <dbReference type="NCBI Taxonomy" id="1797298"/>
    <lineage>
        <taxon>Bacteria</taxon>
        <taxon>Candidatus Azamiibacteriota</taxon>
    </lineage>
</organism>
<dbReference type="AlphaFoldDB" id="A0A1F5BU93"/>
<evidence type="ECO:0000259" key="3">
    <source>
        <dbReference type="Pfam" id="PF01467"/>
    </source>
</evidence>
<evidence type="ECO:0000256" key="1">
    <source>
        <dbReference type="ARBA" id="ARBA00022679"/>
    </source>
</evidence>
<proteinExistence type="predicted"/>
<evidence type="ECO:0000313" key="4">
    <source>
        <dbReference type="EMBL" id="OGD34190.1"/>
    </source>
</evidence>
<reference evidence="4 5" key="1">
    <citation type="journal article" date="2016" name="Nat. Commun.">
        <title>Thousands of microbial genomes shed light on interconnected biogeochemical processes in an aquifer system.</title>
        <authorList>
            <person name="Anantharaman K."/>
            <person name="Brown C.T."/>
            <person name="Hug L.A."/>
            <person name="Sharon I."/>
            <person name="Castelle C.J."/>
            <person name="Probst A.J."/>
            <person name="Thomas B.C."/>
            <person name="Singh A."/>
            <person name="Wilkins M.J."/>
            <person name="Karaoz U."/>
            <person name="Brodie E.L."/>
            <person name="Williams K.H."/>
            <person name="Hubbard S.S."/>
            <person name="Banfield J.F."/>
        </authorList>
    </citation>
    <scope>NUCLEOTIDE SEQUENCE [LARGE SCALE GENOMIC DNA]</scope>
</reference>
<dbReference type="EMBL" id="MEYS01000002">
    <property type="protein sequence ID" value="OGD34190.1"/>
    <property type="molecule type" value="Genomic_DNA"/>
</dbReference>
<dbReference type="Pfam" id="PF01467">
    <property type="entry name" value="CTP_transf_like"/>
    <property type="match status" value="1"/>
</dbReference>